<feature type="region of interest" description="Disordered" evidence="1">
    <location>
        <begin position="71"/>
        <end position="107"/>
    </location>
</feature>
<dbReference type="EMBL" id="PP511787">
    <property type="protein sequence ID" value="XCD07356.1"/>
    <property type="molecule type" value="Genomic_DNA"/>
</dbReference>
<organism evidence="3">
    <name type="scientific">Dulem virus 79</name>
    <dbReference type="NCBI Taxonomy" id="3145790"/>
    <lineage>
        <taxon>Viruses</taxon>
        <taxon>Monodnaviria</taxon>
        <taxon>Sangervirae</taxon>
        <taxon>Phixviricota</taxon>
        <taxon>Malgrandaviricetes</taxon>
        <taxon>Petitvirales</taxon>
        <taxon>Microviridae</taxon>
        <taxon>Microvirus</taxon>
    </lineage>
</organism>
<feature type="compositionally biased region" description="Basic and acidic residues" evidence="1">
    <location>
        <begin position="76"/>
        <end position="107"/>
    </location>
</feature>
<evidence type="ECO:0000256" key="1">
    <source>
        <dbReference type="SAM" id="MobiDB-lite"/>
    </source>
</evidence>
<protein>
    <submittedName>
        <fullName evidence="3">Uncharacterized protein</fullName>
    </submittedName>
</protein>
<sequence>MHSKIDEFGREIFSGEQVALPIHFTRKKSIHEQLRDMILAMKHVEREGYETFEDADDFDVDDFHEDFQDLPSYEADFDHLPEVETPKDESKTEPKTEQEPAPEPKTE</sequence>
<dbReference type="EMBL" id="PP511782">
    <property type="protein sequence ID" value="XCD07317.1"/>
    <property type="molecule type" value="Genomic_DNA"/>
</dbReference>
<proteinExistence type="predicted"/>
<name>A0AAU8B751_9VIRU</name>
<evidence type="ECO:0000313" key="2">
    <source>
        <dbReference type="EMBL" id="XCD07317.1"/>
    </source>
</evidence>
<evidence type="ECO:0000313" key="3">
    <source>
        <dbReference type="EMBL" id="XCD07356.1"/>
    </source>
</evidence>
<reference evidence="3" key="1">
    <citation type="submission" date="2024-03" db="EMBL/GenBank/DDBJ databases">
        <title>Diverse circular DNA viruses in blood, oral, and fecal samples of captive lemurs.</title>
        <authorList>
            <person name="Paietta E.N."/>
            <person name="Kraberger S."/>
            <person name="Lund M.C."/>
            <person name="Custer J.M."/>
            <person name="Vargas K.M."/>
            <person name="Ehmke E.E."/>
            <person name="Yoder A.D."/>
            <person name="Varsani A."/>
        </authorList>
    </citation>
    <scope>NUCLEOTIDE SEQUENCE</scope>
    <source>
        <strain evidence="2">Duke_27FF_2203</strain>
        <strain evidence="3">Duke_27FS_21</strain>
    </source>
</reference>
<accession>A0AAU8B751</accession>